<name>A0ACA9KNP5_9GLOM</name>
<comment type="caution">
    <text evidence="1">The sequence shown here is derived from an EMBL/GenBank/DDBJ whole genome shotgun (WGS) entry which is preliminary data.</text>
</comment>
<proteinExistence type="predicted"/>
<keyword evidence="2" id="KW-1185">Reference proteome</keyword>
<organism evidence="1 2">
    <name type="scientific">Racocetra persica</name>
    <dbReference type="NCBI Taxonomy" id="160502"/>
    <lineage>
        <taxon>Eukaryota</taxon>
        <taxon>Fungi</taxon>
        <taxon>Fungi incertae sedis</taxon>
        <taxon>Mucoromycota</taxon>
        <taxon>Glomeromycotina</taxon>
        <taxon>Glomeromycetes</taxon>
        <taxon>Diversisporales</taxon>
        <taxon>Gigasporaceae</taxon>
        <taxon>Racocetra</taxon>
    </lineage>
</organism>
<accession>A0ACA9KNP5</accession>
<gene>
    <name evidence="1" type="ORF">RPERSI_LOCUS1009</name>
</gene>
<evidence type="ECO:0000313" key="1">
    <source>
        <dbReference type="EMBL" id="CAG8481719.1"/>
    </source>
</evidence>
<evidence type="ECO:0000313" key="2">
    <source>
        <dbReference type="Proteomes" id="UP000789920"/>
    </source>
</evidence>
<sequence>MISRPLNCVHLVNSNNKLFNIKLNEAISEICKLGKNQRHIGS</sequence>
<dbReference type="EMBL" id="CAJVQC010000832">
    <property type="protein sequence ID" value="CAG8481719.1"/>
    <property type="molecule type" value="Genomic_DNA"/>
</dbReference>
<dbReference type="Proteomes" id="UP000789920">
    <property type="component" value="Unassembled WGS sequence"/>
</dbReference>
<protein>
    <submittedName>
        <fullName evidence="1">31965_t:CDS:1</fullName>
    </submittedName>
</protein>
<reference evidence="1" key="1">
    <citation type="submission" date="2021-06" db="EMBL/GenBank/DDBJ databases">
        <authorList>
            <person name="Kallberg Y."/>
            <person name="Tangrot J."/>
            <person name="Rosling A."/>
        </authorList>
    </citation>
    <scope>NUCLEOTIDE SEQUENCE</scope>
    <source>
        <strain evidence="1">MA461A</strain>
    </source>
</reference>